<comment type="caution">
    <text evidence="3">The sequence shown here is derived from an EMBL/GenBank/DDBJ whole genome shotgun (WGS) entry which is preliminary data.</text>
</comment>
<dbReference type="AlphaFoldDB" id="A0A250X137"/>
<dbReference type="EMBL" id="BEGY01000019">
    <property type="protein sequence ID" value="GAX76765.1"/>
    <property type="molecule type" value="Genomic_DNA"/>
</dbReference>
<gene>
    <name evidence="3" type="ORF">CEUSTIGMA_g4212.t1</name>
</gene>
<evidence type="ECO:0000256" key="1">
    <source>
        <dbReference type="ARBA" id="ARBA00008315"/>
    </source>
</evidence>
<dbReference type="OrthoDB" id="2163395at2759"/>
<evidence type="ECO:0000313" key="3">
    <source>
        <dbReference type="EMBL" id="GAX76765.1"/>
    </source>
</evidence>
<feature type="region of interest" description="Disordered" evidence="2">
    <location>
        <begin position="454"/>
        <end position="479"/>
    </location>
</feature>
<dbReference type="InterPro" id="IPR029488">
    <property type="entry name" value="Hmw/CFAP97"/>
</dbReference>
<accession>A0A250X137</accession>
<feature type="compositionally biased region" description="Polar residues" evidence="2">
    <location>
        <begin position="237"/>
        <end position="260"/>
    </location>
</feature>
<evidence type="ECO:0000256" key="2">
    <source>
        <dbReference type="SAM" id="MobiDB-lite"/>
    </source>
</evidence>
<reference evidence="3 4" key="1">
    <citation type="submission" date="2017-08" db="EMBL/GenBank/DDBJ databases">
        <title>Acidophilic green algal genome provides insights into adaptation to an acidic environment.</title>
        <authorList>
            <person name="Hirooka S."/>
            <person name="Hirose Y."/>
            <person name="Kanesaki Y."/>
            <person name="Higuchi S."/>
            <person name="Fujiwara T."/>
            <person name="Onuma R."/>
            <person name="Era A."/>
            <person name="Ohbayashi R."/>
            <person name="Uzuka A."/>
            <person name="Nozaki H."/>
            <person name="Yoshikawa H."/>
            <person name="Miyagishima S.Y."/>
        </authorList>
    </citation>
    <scope>NUCLEOTIDE SEQUENCE [LARGE SCALE GENOMIC DNA]</scope>
    <source>
        <strain evidence="3 4">NIES-2499</strain>
    </source>
</reference>
<sequence length="479" mass="51592">MAPGKPFPSASRLIDERFKQNAMEIHDRKIERASAVVDCSEPSYMHRLDYNPKKAESESERQFEIDAENLRMYERLKKIEDFDSTQVLRASTIRSSMNSTPGMFHSDVGGSRGGSQSGSITGGHTQMVSDRTNDGEVDFESVRGSQGILGRSVRGSSTSGSTVRFPQSMSVMGPQPWSGQLIRNRTPSLPGIQPPAEEKLILPPLHRRPSPGRPNPVTAVSAEGSTIFRRPNPVRGTVSTSCDCSPTYRRSSIGAGSSTMAGPRTGEEDAGASPPPKPPRRPPQKMSSSSLITQNPMNAVLSPEPAGLEQKFAAEDTFTVFSRTSKGRSSSGGLSVESSISSFPQPPLLRSSRGPSPLRASSRGPSPIRRSTNLFGEQSFSQASFTSVHDHEARKEVLKHVYLSGAHVEDKGGLLVASRRSFPYGALPNDTNHGMTFKGNEADSDSAATAFRKGGVVGMPNRGSSGSCKRYQDSGEDDF</sequence>
<dbReference type="Pfam" id="PF13879">
    <property type="entry name" value="Hmw_CFAP97"/>
    <property type="match status" value="1"/>
</dbReference>
<comment type="similarity">
    <text evidence="1">Belongs to the CFAP97 family.</text>
</comment>
<feature type="region of interest" description="Disordered" evidence="2">
    <location>
        <begin position="109"/>
        <end position="175"/>
    </location>
</feature>
<feature type="compositionally biased region" description="Low complexity" evidence="2">
    <location>
        <begin position="322"/>
        <end position="367"/>
    </location>
</feature>
<proteinExistence type="inferred from homology"/>
<feature type="region of interest" description="Disordered" evidence="2">
    <location>
        <begin position="322"/>
        <end position="376"/>
    </location>
</feature>
<feature type="compositionally biased region" description="Low complexity" evidence="2">
    <location>
        <begin position="150"/>
        <end position="164"/>
    </location>
</feature>
<feature type="region of interest" description="Disordered" evidence="2">
    <location>
        <begin position="203"/>
        <end position="308"/>
    </location>
</feature>
<name>A0A250X137_9CHLO</name>
<evidence type="ECO:0000313" key="4">
    <source>
        <dbReference type="Proteomes" id="UP000232323"/>
    </source>
</evidence>
<organism evidence="3 4">
    <name type="scientific">Chlamydomonas eustigma</name>
    <dbReference type="NCBI Taxonomy" id="1157962"/>
    <lineage>
        <taxon>Eukaryota</taxon>
        <taxon>Viridiplantae</taxon>
        <taxon>Chlorophyta</taxon>
        <taxon>core chlorophytes</taxon>
        <taxon>Chlorophyceae</taxon>
        <taxon>CS clade</taxon>
        <taxon>Chlamydomonadales</taxon>
        <taxon>Chlamydomonadaceae</taxon>
        <taxon>Chlamydomonas</taxon>
    </lineage>
</organism>
<keyword evidence="4" id="KW-1185">Reference proteome</keyword>
<protein>
    <submittedName>
        <fullName evidence="3">Uncharacterized protein</fullName>
    </submittedName>
</protein>
<dbReference type="Proteomes" id="UP000232323">
    <property type="component" value="Unassembled WGS sequence"/>
</dbReference>